<dbReference type="InterPro" id="IPR036393">
    <property type="entry name" value="AceGlu_kinase-like_sf"/>
</dbReference>
<dbReference type="SUPFAM" id="SSF53633">
    <property type="entry name" value="Carbamate kinase-like"/>
    <property type="match status" value="1"/>
</dbReference>
<feature type="compositionally biased region" description="Basic and acidic residues" evidence="5">
    <location>
        <begin position="14"/>
        <end position="25"/>
    </location>
</feature>
<keyword evidence="3" id="KW-0418">Kinase</keyword>
<sequence length="288" mass="30534">GGAVGQAPHGCRGLHREAGGQRADGEAPAGDAAGRVPAARRGPRAGAVRGWRRQLHRGARSRLLWAFPSEGKWRGLRIASGLGRERGPATRAVSDQALRYEAEPPGDGAAGEVRRPSGGDFALWRLEDNRQESQPGWHFCHKGRLECWLHPGLAWGLCSGLRTALLYLIWGCYHRGSVQGILPQRVVFLTDVSGIYDRPPDTPGARLVDSISVSPDGSVDPPVLTSALPHDTTGGVSLKLRAAVNIVIQSHGAVPVLICKLDSEAAERACLTGELGVGEGTRLSLATA</sequence>
<accession>A0A8T1SG50</accession>
<comment type="caution">
    <text evidence="7">The sequence shown here is derived from an EMBL/GenBank/DDBJ whole genome shotgun (WGS) entry which is preliminary data.</text>
</comment>
<dbReference type="Pfam" id="PF00696">
    <property type="entry name" value="AA_kinase"/>
    <property type="match status" value="1"/>
</dbReference>
<gene>
    <name evidence="7" type="ORF">G0U57_008861</name>
</gene>
<dbReference type="InterPro" id="IPR001048">
    <property type="entry name" value="Asp/Glu/Uridylate_kinase"/>
</dbReference>
<feature type="region of interest" description="Disordered" evidence="5">
    <location>
        <begin position="1"/>
        <end position="51"/>
    </location>
</feature>
<proteinExistence type="predicted"/>
<keyword evidence="1" id="KW-0808">Transferase</keyword>
<evidence type="ECO:0000256" key="5">
    <source>
        <dbReference type="SAM" id="MobiDB-lite"/>
    </source>
</evidence>
<feature type="compositionally biased region" description="Low complexity" evidence="5">
    <location>
        <begin position="26"/>
        <end position="49"/>
    </location>
</feature>
<reference evidence="7 8" key="1">
    <citation type="journal article" date="2020" name="G3 (Bethesda)">
        <title>Draft Genome of the Common Snapping Turtle, Chelydra serpentina, a Model for Phenotypic Plasticity in Reptiles.</title>
        <authorList>
            <person name="Das D."/>
            <person name="Singh S.K."/>
            <person name="Bierstedt J."/>
            <person name="Erickson A."/>
            <person name="Galli G.L.J."/>
            <person name="Crossley D.A. 2nd"/>
            <person name="Rhen T."/>
        </authorList>
    </citation>
    <scope>NUCLEOTIDE SEQUENCE [LARGE SCALE GENOMIC DNA]</scope>
    <source>
        <strain evidence="7">KW</strain>
    </source>
</reference>
<evidence type="ECO:0000259" key="6">
    <source>
        <dbReference type="Pfam" id="PF00696"/>
    </source>
</evidence>
<keyword evidence="4" id="KW-0067">ATP-binding</keyword>
<evidence type="ECO:0000256" key="4">
    <source>
        <dbReference type="ARBA" id="ARBA00022840"/>
    </source>
</evidence>
<keyword evidence="2" id="KW-0547">Nucleotide-binding</keyword>
<dbReference type="OrthoDB" id="1934954at2759"/>
<dbReference type="GO" id="GO:0005829">
    <property type="term" value="C:cytosol"/>
    <property type="evidence" value="ECO:0007669"/>
    <property type="project" value="TreeGrafter"/>
</dbReference>
<dbReference type="GO" id="GO:0005524">
    <property type="term" value="F:ATP binding"/>
    <property type="evidence" value="ECO:0007669"/>
    <property type="project" value="UniProtKB-KW"/>
</dbReference>
<organism evidence="7 8">
    <name type="scientific">Chelydra serpentina</name>
    <name type="common">Snapping turtle</name>
    <name type="synonym">Testudo serpentina</name>
    <dbReference type="NCBI Taxonomy" id="8475"/>
    <lineage>
        <taxon>Eukaryota</taxon>
        <taxon>Metazoa</taxon>
        <taxon>Chordata</taxon>
        <taxon>Craniata</taxon>
        <taxon>Vertebrata</taxon>
        <taxon>Euteleostomi</taxon>
        <taxon>Archelosauria</taxon>
        <taxon>Testudinata</taxon>
        <taxon>Testudines</taxon>
        <taxon>Cryptodira</taxon>
        <taxon>Durocryptodira</taxon>
        <taxon>Americhelydia</taxon>
        <taxon>Chelydroidea</taxon>
        <taxon>Chelydridae</taxon>
        <taxon>Chelydra</taxon>
    </lineage>
</organism>
<dbReference type="GO" id="GO:0016301">
    <property type="term" value="F:kinase activity"/>
    <property type="evidence" value="ECO:0007669"/>
    <property type="project" value="UniProtKB-KW"/>
</dbReference>
<dbReference type="Gene3D" id="3.40.1160.10">
    <property type="entry name" value="Acetylglutamate kinase-like"/>
    <property type="match status" value="1"/>
</dbReference>
<feature type="non-terminal residue" evidence="7">
    <location>
        <position position="1"/>
    </location>
</feature>
<dbReference type="EMBL" id="JAHGAV010000231">
    <property type="protein sequence ID" value="KAG6928026.1"/>
    <property type="molecule type" value="Genomic_DNA"/>
</dbReference>
<evidence type="ECO:0000313" key="7">
    <source>
        <dbReference type="EMBL" id="KAG6928026.1"/>
    </source>
</evidence>
<name>A0A8T1SG50_CHESE</name>
<evidence type="ECO:0000313" key="8">
    <source>
        <dbReference type="Proteomes" id="UP000765507"/>
    </source>
</evidence>
<feature type="domain" description="Aspartate/glutamate/uridylate kinase" evidence="6">
    <location>
        <begin position="184"/>
        <end position="259"/>
    </location>
</feature>
<dbReference type="AlphaFoldDB" id="A0A8T1SG50"/>
<evidence type="ECO:0000256" key="2">
    <source>
        <dbReference type="ARBA" id="ARBA00022741"/>
    </source>
</evidence>
<dbReference type="GO" id="GO:0102043">
    <property type="term" value="F:isopentenyl phosphate kinase activity"/>
    <property type="evidence" value="ECO:0007669"/>
    <property type="project" value="TreeGrafter"/>
</dbReference>
<dbReference type="PANTHER" id="PTHR43654:SF1">
    <property type="entry name" value="ISOPENTENYL PHOSPHATE KINASE"/>
    <property type="match status" value="1"/>
</dbReference>
<evidence type="ECO:0000256" key="3">
    <source>
        <dbReference type="ARBA" id="ARBA00022777"/>
    </source>
</evidence>
<evidence type="ECO:0000256" key="1">
    <source>
        <dbReference type="ARBA" id="ARBA00022679"/>
    </source>
</evidence>
<dbReference type="GO" id="GO:0016114">
    <property type="term" value="P:terpenoid biosynthetic process"/>
    <property type="evidence" value="ECO:0007669"/>
    <property type="project" value="TreeGrafter"/>
</dbReference>
<dbReference type="PANTHER" id="PTHR43654">
    <property type="entry name" value="GLUTAMATE 5-KINASE"/>
    <property type="match status" value="1"/>
</dbReference>
<keyword evidence="8" id="KW-1185">Reference proteome</keyword>
<protein>
    <submittedName>
        <fullName evidence="7">Glutamate 5-kinase-like</fullName>
    </submittedName>
</protein>
<dbReference type="Proteomes" id="UP000765507">
    <property type="component" value="Unassembled WGS sequence"/>
</dbReference>